<feature type="transmembrane region" description="Helical" evidence="5">
    <location>
        <begin position="22"/>
        <end position="43"/>
    </location>
</feature>
<feature type="transmembrane region" description="Helical" evidence="5">
    <location>
        <begin position="74"/>
        <end position="95"/>
    </location>
</feature>
<keyword evidence="1 5" id="KW-1003">Cell membrane</keyword>
<comment type="subcellular location">
    <subcellularLocation>
        <location evidence="5">Cell inner membrane</location>
        <topology evidence="5">Multi-pass membrane protein</topology>
    </subcellularLocation>
</comment>
<dbReference type="PANTHER" id="PTHR36917:SF1">
    <property type="entry name" value="INNER MEMBRANE-SPANNING PROTEIN YCIB"/>
    <property type="match status" value="1"/>
</dbReference>
<accession>A0A8J6M057</accession>
<keyword evidence="3 5" id="KW-1133">Transmembrane helix</keyword>
<evidence type="ECO:0000256" key="1">
    <source>
        <dbReference type="ARBA" id="ARBA00022475"/>
    </source>
</evidence>
<dbReference type="PANTHER" id="PTHR36917">
    <property type="entry name" value="INTRACELLULAR SEPTATION PROTEIN A-RELATED"/>
    <property type="match status" value="1"/>
</dbReference>
<dbReference type="HAMAP" id="MF_00189">
    <property type="entry name" value="YciB"/>
    <property type="match status" value="1"/>
</dbReference>
<evidence type="ECO:0000313" key="6">
    <source>
        <dbReference type="EMBL" id="MBC3764677.1"/>
    </source>
</evidence>
<feature type="transmembrane region" description="Helical" evidence="5">
    <location>
        <begin position="52"/>
        <end position="68"/>
    </location>
</feature>
<dbReference type="NCBIfam" id="NF001324">
    <property type="entry name" value="PRK00259.1-2"/>
    <property type="match status" value="1"/>
</dbReference>
<sequence length="182" mass="21092">MQALIEFLPLLIFFIFYKTHDIFWATGALMIAFALQLIVTYAIKKQITKQQWIMFAIVVVFGSFTLLLRDETFIMWKPTIVYLIFAAVLLGSQILKKPALKQMMESAISVPDKIWNRINLAWGLFFIAAAAVNLLVAYQYTQEQWVNFKVFWMTGASLVFTVLTVLYLVRYLPGESEQQDEQ</sequence>
<protein>
    <recommendedName>
        <fullName evidence="5">Inner membrane-spanning protein YciB</fullName>
    </recommendedName>
</protein>
<keyword evidence="4 5" id="KW-0472">Membrane</keyword>
<dbReference type="AlphaFoldDB" id="A0A8J6M057"/>
<evidence type="ECO:0000313" key="7">
    <source>
        <dbReference type="Proteomes" id="UP000601768"/>
    </source>
</evidence>
<comment type="similarity">
    <text evidence="5">Belongs to the YciB family.</text>
</comment>
<keyword evidence="7" id="KW-1185">Reference proteome</keyword>
<reference evidence="6" key="1">
    <citation type="journal article" date="2018" name="Int. J. Syst. Evol. Microbiol.">
        <title>Neptunicella marina gen. nov., sp. nov., isolated from surface seawater.</title>
        <authorList>
            <person name="Liu X."/>
            <person name="Lai Q."/>
            <person name="Du Y."/>
            <person name="Zhang X."/>
            <person name="Liu Z."/>
            <person name="Sun F."/>
            <person name="Shao Z."/>
        </authorList>
    </citation>
    <scope>NUCLEOTIDE SEQUENCE</scope>
    <source>
        <strain evidence="6">S27-2</strain>
    </source>
</reference>
<reference evidence="6" key="2">
    <citation type="submission" date="2020-08" db="EMBL/GenBank/DDBJ databases">
        <authorList>
            <person name="Lai Q."/>
        </authorList>
    </citation>
    <scope>NUCLEOTIDE SEQUENCE</scope>
    <source>
        <strain evidence="6">S27-2</strain>
    </source>
</reference>
<dbReference type="InterPro" id="IPR006008">
    <property type="entry name" value="YciB"/>
</dbReference>
<feature type="transmembrane region" description="Helical" evidence="5">
    <location>
        <begin position="116"/>
        <end position="138"/>
    </location>
</feature>
<evidence type="ECO:0000256" key="4">
    <source>
        <dbReference type="ARBA" id="ARBA00023136"/>
    </source>
</evidence>
<dbReference type="Proteomes" id="UP000601768">
    <property type="component" value="Unassembled WGS sequence"/>
</dbReference>
<dbReference type="EMBL" id="JACNEP010000001">
    <property type="protein sequence ID" value="MBC3764677.1"/>
    <property type="molecule type" value="Genomic_DNA"/>
</dbReference>
<feature type="transmembrane region" description="Helical" evidence="5">
    <location>
        <begin position="150"/>
        <end position="169"/>
    </location>
</feature>
<evidence type="ECO:0000256" key="3">
    <source>
        <dbReference type="ARBA" id="ARBA00022989"/>
    </source>
</evidence>
<dbReference type="Pfam" id="PF04279">
    <property type="entry name" value="IspA"/>
    <property type="match status" value="1"/>
</dbReference>
<keyword evidence="5" id="KW-0997">Cell inner membrane</keyword>
<name>A0A8J6M057_9ALTE</name>
<evidence type="ECO:0000256" key="2">
    <source>
        <dbReference type="ARBA" id="ARBA00022692"/>
    </source>
</evidence>
<comment type="function">
    <text evidence="5">Plays a role in cell envelope biogenesis, maintenance of cell envelope integrity and membrane homeostasis.</text>
</comment>
<evidence type="ECO:0000256" key="5">
    <source>
        <dbReference type="HAMAP-Rule" id="MF_00189"/>
    </source>
</evidence>
<dbReference type="RefSeq" id="WP_186505137.1">
    <property type="nucleotide sequence ID" value="NZ_JACNEP010000001.1"/>
</dbReference>
<proteinExistence type="inferred from homology"/>
<keyword evidence="2 5" id="KW-0812">Transmembrane</keyword>
<dbReference type="NCBIfam" id="TIGR00997">
    <property type="entry name" value="ispZ"/>
    <property type="match status" value="1"/>
</dbReference>
<dbReference type="GO" id="GO:0005886">
    <property type="term" value="C:plasma membrane"/>
    <property type="evidence" value="ECO:0007669"/>
    <property type="project" value="UniProtKB-SubCell"/>
</dbReference>
<comment type="caution">
    <text evidence="6">The sequence shown here is derived from an EMBL/GenBank/DDBJ whole genome shotgun (WGS) entry which is preliminary data.</text>
</comment>
<organism evidence="6 7">
    <name type="scientific">Neptunicella marina</name>
    <dbReference type="NCBI Taxonomy" id="2125989"/>
    <lineage>
        <taxon>Bacteria</taxon>
        <taxon>Pseudomonadati</taxon>
        <taxon>Pseudomonadota</taxon>
        <taxon>Gammaproteobacteria</taxon>
        <taxon>Alteromonadales</taxon>
        <taxon>Alteromonadaceae</taxon>
        <taxon>Neptunicella</taxon>
    </lineage>
</organism>
<gene>
    <name evidence="5" type="primary">yciB</name>
    <name evidence="6" type="ORF">H8B19_02220</name>
</gene>